<proteinExistence type="predicted"/>
<name>A0A2M4DIN0_ANODA</name>
<evidence type="ECO:0000313" key="2">
    <source>
        <dbReference type="EMBL" id="MBW77417.1"/>
    </source>
</evidence>
<dbReference type="AlphaFoldDB" id="A0A2M4DIN0"/>
<organism evidence="2">
    <name type="scientific">Anopheles darlingi</name>
    <name type="common">Mosquito</name>
    <dbReference type="NCBI Taxonomy" id="43151"/>
    <lineage>
        <taxon>Eukaryota</taxon>
        <taxon>Metazoa</taxon>
        <taxon>Ecdysozoa</taxon>
        <taxon>Arthropoda</taxon>
        <taxon>Hexapoda</taxon>
        <taxon>Insecta</taxon>
        <taxon>Pterygota</taxon>
        <taxon>Neoptera</taxon>
        <taxon>Endopterygota</taxon>
        <taxon>Diptera</taxon>
        <taxon>Nematocera</taxon>
        <taxon>Culicoidea</taxon>
        <taxon>Culicidae</taxon>
        <taxon>Anophelinae</taxon>
        <taxon>Anopheles</taxon>
    </lineage>
</organism>
<dbReference type="EMBL" id="GGFL01013239">
    <property type="protein sequence ID" value="MBW77417.1"/>
    <property type="molecule type" value="Transcribed_RNA"/>
</dbReference>
<reference evidence="2" key="1">
    <citation type="submission" date="2018-01" db="EMBL/GenBank/DDBJ databases">
        <title>An insight into the sialome of Amazonian anophelines.</title>
        <authorList>
            <person name="Ribeiro J.M."/>
            <person name="Scarpassa V."/>
            <person name="Calvo E."/>
        </authorList>
    </citation>
    <scope>NUCLEOTIDE SEQUENCE</scope>
</reference>
<feature type="compositionally biased region" description="Polar residues" evidence="1">
    <location>
        <begin position="56"/>
        <end position="69"/>
    </location>
</feature>
<evidence type="ECO:0000256" key="1">
    <source>
        <dbReference type="SAM" id="MobiDB-lite"/>
    </source>
</evidence>
<sequence>MCEAIYEPRVVLLLLLRTPSLPLRLFVYSSSSSGVSFHKTTGKKIERNIREGNSAPAISQSTIKNVRPT</sequence>
<feature type="region of interest" description="Disordered" evidence="1">
    <location>
        <begin position="46"/>
        <end position="69"/>
    </location>
</feature>
<accession>A0A2M4DIN0</accession>
<protein>
    <submittedName>
        <fullName evidence="2">Putative secreted protein</fullName>
    </submittedName>
</protein>